<keyword evidence="2" id="KW-1185">Reference proteome</keyword>
<dbReference type="SUPFAM" id="SSF89095">
    <property type="entry name" value="GatB/YqeY motif"/>
    <property type="match status" value="1"/>
</dbReference>
<dbReference type="Gene3D" id="1.10.1510.10">
    <property type="entry name" value="Uncharacterised protein YqeY/AIM41 PF09424, N-terminal domain"/>
    <property type="match status" value="1"/>
</dbReference>
<sequence length="149" mass="16584">MREILAAQLKDAMRGGDKRRISTIRLIQAAIKDRDIAARTAGKGAVNDEEILQILAKMVKQRDESARIYEEANRLELAQQEREEIEVIKSFLPKQLGEEEVRQLCAAVIADVGADGLRDMGKCMAALKERYPGQMDFGKASGVVKTLLQ</sequence>
<dbReference type="Proteomes" id="UP000193083">
    <property type="component" value="Unassembled WGS sequence"/>
</dbReference>
<dbReference type="AlphaFoldDB" id="A0A1X7PI95"/>
<proteinExistence type="predicted"/>
<dbReference type="InterPro" id="IPR003789">
    <property type="entry name" value="Asn/Gln_tRNA_amidoTrase-B-like"/>
</dbReference>
<protein>
    <recommendedName>
        <fullName evidence="3">GatB/YqeY domain-containing protein</fullName>
    </recommendedName>
</protein>
<dbReference type="InterPro" id="IPR023168">
    <property type="entry name" value="GatB_Yqey_C_2"/>
</dbReference>
<dbReference type="RefSeq" id="WP_085465976.1">
    <property type="nucleotide sequence ID" value="NZ_FXBL01000004.1"/>
</dbReference>
<organism evidence="1 2">
    <name type="scientific">Mesorhizobium australicum</name>
    <dbReference type="NCBI Taxonomy" id="536018"/>
    <lineage>
        <taxon>Bacteria</taxon>
        <taxon>Pseudomonadati</taxon>
        <taxon>Pseudomonadota</taxon>
        <taxon>Alphaproteobacteria</taxon>
        <taxon>Hyphomicrobiales</taxon>
        <taxon>Phyllobacteriaceae</taxon>
        <taxon>Mesorhizobium</taxon>
    </lineage>
</organism>
<dbReference type="GO" id="GO:0016884">
    <property type="term" value="F:carbon-nitrogen ligase activity, with glutamine as amido-N-donor"/>
    <property type="evidence" value="ECO:0007669"/>
    <property type="project" value="InterPro"/>
</dbReference>
<reference evidence="2" key="1">
    <citation type="submission" date="2017-04" db="EMBL/GenBank/DDBJ databases">
        <authorList>
            <person name="Varghese N."/>
            <person name="Submissions S."/>
        </authorList>
    </citation>
    <scope>NUCLEOTIDE SEQUENCE [LARGE SCALE GENOMIC DNA]</scope>
    <source>
        <strain evidence="2">B5P</strain>
    </source>
</reference>
<gene>
    <name evidence="1" type="ORF">SAMN02982922_4266</name>
</gene>
<dbReference type="PANTHER" id="PTHR28055">
    <property type="entry name" value="ALTERED INHERITANCE OF MITOCHONDRIA PROTEIN 41, MITOCHONDRIAL"/>
    <property type="match status" value="1"/>
</dbReference>
<dbReference type="Pfam" id="PF09424">
    <property type="entry name" value="YqeY"/>
    <property type="match status" value="1"/>
</dbReference>
<name>A0A1X7PI95_9HYPH</name>
<dbReference type="Gene3D" id="1.10.10.410">
    <property type="match status" value="1"/>
</dbReference>
<dbReference type="PANTHER" id="PTHR28055:SF1">
    <property type="entry name" value="ALTERED INHERITANCE OF MITOCHONDRIA PROTEIN 41, MITOCHONDRIAL"/>
    <property type="match status" value="1"/>
</dbReference>
<evidence type="ECO:0008006" key="3">
    <source>
        <dbReference type="Google" id="ProtNLM"/>
    </source>
</evidence>
<dbReference type="InterPro" id="IPR019004">
    <property type="entry name" value="YqeY/Aim41"/>
</dbReference>
<evidence type="ECO:0000313" key="2">
    <source>
        <dbReference type="Proteomes" id="UP000193083"/>
    </source>
</evidence>
<dbReference type="InterPro" id="IPR042184">
    <property type="entry name" value="YqeY/Aim41_N"/>
</dbReference>
<dbReference type="OrthoDB" id="9788127at2"/>
<accession>A0A1X7PI95</accession>
<dbReference type="EMBL" id="FXBL01000004">
    <property type="protein sequence ID" value="SMH50747.1"/>
    <property type="molecule type" value="Genomic_DNA"/>
</dbReference>
<evidence type="ECO:0000313" key="1">
    <source>
        <dbReference type="EMBL" id="SMH50747.1"/>
    </source>
</evidence>